<dbReference type="InterPro" id="IPR022791">
    <property type="entry name" value="L-PG_synthase/AglD"/>
</dbReference>
<accession>A0A5M3WAW3</accession>
<organism evidence="7 8">
    <name type="scientific">Acrocarpospora corrugata</name>
    <dbReference type="NCBI Taxonomy" id="35763"/>
    <lineage>
        <taxon>Bacteria</taxon>
        <taxon>Bacillati</taxon>
        <taxon>Actinomycetota</taxon>
        <taxon>Actinomycetes</taxon>
        <taxon>Streptosporangiales</taxon>
        <taxon>Streptosporangiaceae</taxon>
        <taxon>Acrocarpospora</taxon>
    </lineage>
</organism>
<dbReference type="Proteomes" id="UP000334990">
    <property type="component" value="Unassembled WGS sequence"/>
</dbReference>
<feature type="transmembrane region" description="Helical" evidence="6">
    <location>
        <begin position="147"/>
        <end position="170"/>
    </location>
</feature>
<protein>
    <recommendedName>
        <fullName evidence="9">TIGR00374 family protein</fullName>
    </recommendedName>
</protein>
<evidence type="ECO:0000313" key="7">
    <source>
        <dbReference type="EMBL" id="GES04191.1"/>
    </source>
</evidence>
<evidence type="ECO:0000256" key="6">
    <source>
        <dbReference type="SAM" id="Phobius"/>
    </source>
</evidence>
<evidence type="ECO:0000256" key="1">
    <source>
        <dbReference type="ARBA" id="ARBA00004651"/>
    </source>
</evidence>
<evidence type="ECO:0000256" key="4">
    <source>
        <dbReference type="ARBA" id="ARBA00022989"/>
    </source>
</evidence>
<keyword evidence="2" id="KW-1003">Cell membrane</keyword>
<keyword evidence="5 6" id="KW-0472">Membrane</keyword>
<evidence type="ECO:0008006" key="9">
    <source>
        <dbReference type="Google" id="ProtNLM"/>
    </source>
</evidence>
<dbReference type="Pfam" id="PF03706">
    <property type="entry name" value="LPG_synthase_TM"/>
    <property type="match status" value="1"/>
</dbReference>
<feature type="transmembrane region" description="Helical" evidence="6">
    <location>
        <begin position="244"/>
        <end position="266"/>
    </location>
</feature>
<gene>
    <name evidence="7" type="ORF">Acor_62580</name>
</gene>
<feature type="transmembrane region" description="Helical" evidence="6">
    <location>
        <begin position="41"/>
        <end position="61"/>
    </location>
</feature>
<sequence>MFMGWRWVAALAIGGGAYLVLRDELPEPGEIWATITNVSPAWLGVAVVAEAMSMAVFARLFRRLLTLGGTKLSLGRALAITYARNAFSNSLPAGPVVSIAYTTREFGRVGASRPLIAATLVLAAFYSGVTFGVLSLVALLGSPATRVPTLVIALAVVAVTAMLMGTRPLVGVLRRRMPRLSAELDAARTAIRAERRDHLILAGLALLNWLLDVACLVAVCVAVGVEIGPYTMLLGYVAAKGAQALALIPGGIGVVEIGLAATFVAAGATGGTAGAVVALYRLISYWAILVTGWLAWAFLHDEVRAAAKAVGRFLLRAAATMSPFALPPTERSAHP</sequence>
<dbReference type="PANTHER" id="PTHR39087">
    <property type="entry name" value="UPF0104 MEMBRANE PROTEIN MJ1595"/>
    <property type="match status" value="1"/>
</dbReference>
<feature type="transmembrane region" description="Helical" evidence="6">
    <location>
        <begin position="199"/>
        <end position="224"/>
    </location>
</feature>
<feature type="transmembrane region" description="Helical" evidence="6">
    <location>
        <begin position="278"/>
        <end position="299"/>
    </location>
</feature>
<dbReference type="PANTHER" id="PTHR39087:SF2">
    <property type="entry name" value="UPF0104 MEMBRANE PROTEIN MJ1595"/>
    <property type="match status" value="1"/>
</dbReference>
<comment type="subcellular location">
    <subcellularLocation>
        <location evidence="1">Cell membrane</location>
        <topology evidence="1">Multi-pass membrane protein</topology>
    </subcellularLocation>
</comment>
<dbReference type="NCBIfam" id="TIGR00374">
    <property type="entry name" value="flippase-like domain"/>
    <property type="match status" value="1"/>
</dbReference>
<evidence type="ECO:0000256" key="2">
    <source>
        <dbReference type="ARBA" id="ARBA00022475"/>
    </source>
</evidence>
<evidence type="ECO:0000313" key="8">
    <source>
        <dbReference type="Proteomes" id="UP000334990"/>
    </source>
</evidence>
<reference evidence="7 8" key="1">
    <citation type="submission" date="2019-10" db="EMBL/GenBank/DDBJ databases">
        <title>Whole genome shotgun sequence of Acrocarpospora corrugata NBRC 13972.</title>
        <authorList>
            <person name="Ichikawa N."/>
            <person name="Kimura A."/>
            <person name="Kitahashi Y."/>
            <person name="Komaki H."/>
            <person name="Oguchi A."/>
        </authorList>
    </citation>
    <scope>NUCLEOTIDE SEQUENCE [LARGE SCALE GENOMIC DNA]</scope>
    <source>
        <strain evidence="7 8">NBRC 13972</strain>
    </source>
</reference>
<proteinExistence type="predicted"/>
<evidence type="ECO:0000256" key="5">
    <source>
        <dbReference type="ARBA" id="ARBA00023136"/>
    </source>
</evidence>
<dbReference type="OrthoDB" id="4481258at2"/>
<feature type="transmembrane region" description="Helical" evidence="6">
    <location>
        <begin position="115"/>
        <end position="141"/>
    </location>
</feature>
<keyword evidence="8" id="KW-1185">Reference proteome</keyword>
<keyword evidence="3 6" id="KW-0812">Transmembrane</keyword>
<keyword evidence="4 6" id="KW-1133">Transmembrane helix</keyword>
<name>A0A5M3WAW3_9ACTN</name>
<dbReference type="GO" id="GO:0005886">
    <property type="term" value="C:plasma membrane"/>
    <property type="evidence" value="ECO:0007669"/>
    <property type="project" value="UniProtKB-SubCell"/>
</dbReference>
<dbReference type="AlphaFoldDB" id="A0A5M3WAW3"/>
<evidence type="ECO:0000256" key="3">
    <source>
        <dbReference type="ARBA" id="ARBA00022692"/>
    </source>
</evidence>
<comment type="caution">
    <text evidence="7">The sequence shown here is derived from an EMBL/GenBank/DDBJ whole genome shotgun (WGS) entry which is preliminary data.</text>
</comment>
<dbReference type="EMBL" id="BLAD01000078">
    <property type="protein sequence ID" value="GES04191.1"/>
    <property type="molecule type" value="Genomic_DNA"/>
</dbReference>